<evidence type="ECO:0000313" key="2">
    <source>
        <dbReference type="EMBL" id="MFD0979651.1"/>
    </source>
</evidence>
<keyword evidence="1" id="KW-0472">Membrane</keyword>
<keyword evidence="1" id="KW-1133">Transmembrane helix</keyword>
<proteinExistence type="predicted"/>
<dbReference type="RefSeq" id="WP_386073976.1">
    <property type="nucleotide sequence ID" value="NZ_JBHTJT010000008.1"/>
</dbReference>
<dbReference type="EMBL" id="JBHTJT010000008">
    <property type="protein sequence ID" value="MFD0979651.1"/>
    <property type="molecule type" value="Genomic_DNA"/>
</dbReference>
<dbReference type="Proteomes" id="UP001597108">
    <property type="component" value="Unassembled WGS sequence"/>
</dbReference>
<protein>
    <submittedName>
        <fullName evidence="2">Uncharacterized protein</fullName>
    </submittedName>
</protein>
<reference evidence="3" key="1">
    <citation type="journal article" date="2019" name="Int. J. Syst. Evol. Microbiol.">
        <title>The Global Catalogue of Microorganisms (GCM) 10K type strain sequencing project: providing services to taxonomists for standard genome sequencing and annotation.</title>
        <authorList>
            <consortium name="The Broad Institute Genomics Platform"/>
            <consortium name="The Broad Institute Genome Sequencing Center for Infectious Disease"/>
            <person name="Wu L."/>
            <person name="Ma J."/>
        </authorList>
    </citation>
    <scope>NUCLEOTIDE SEQUENCE [LARGE SCALE GENOMIC DNA]</scope>
    <source>
        <strain evidence="3">CCUG 60524</strain>
    </source>
</reference>
<sequence>MPQLVRLYIRQVIIGFLLSAVFVSLLMGVNVANLRHLVTHSSGGYIAVVMLWVFNGIVFAGVQFGISIMRMSHDDGDSGRGKRITFATPTVPQDGTVAVTTGEKRG</sequence>
<evidence type="ECO:0000256" key="1">
    <source>
        <dbReference type="SAM" id="Phobius"/>
    </source>
</evidence>
<organism evidence="2 3">
    <name type="scientific">Tropicimonas aquimaris</name>
    <dbReference type="NCBI Taxonomy" id="914152"/>
    <lineage>
        <taxon>Bacteria</taxon>
        <taxon>Pseudomonadati</taxon>
        <taxon>Pseudomonadota</taxon>
        <taxon>Alphaproteobacteria</taxon>
        <taxon>Rhodobacterales</taxon>
        <taxon>Roseobacteraceae</taxon>
        <taxon>Tropicimonas</taxon>
    </lineage>
</organism>
<evidence type="ECO:0000313" key="3">
    <source>
        <dbReference type="Proteomes" id="UP001597108"/>
    </source>
</evidence>
<comment type="caution">
    <text evidence="2">The sequence shown here is derived from an EMBL/GenBank/DDBJ whole genome shotgun (WGS) entry which is preliminary data.</text>
</comment>
<keyword evidence="1" id="KW-0812">Transmembrane</keyword>
<gene>
    <name evidence="2" type="ORF">ACFQ2S_08295</name>
</gene>
<name>A0ABW3INV8_9RHOB</name>
<keyword evidence="3" id="KW-1185">Reference proteome</keyword>
<accession>A0ABW3INV8</accession>
<feature type="transmembrane region" description="Helical" evidence="1">
    <location>
        <begin position="12"/>
        <end position="32"/>
    </location>
</feature>
<feature type="transmembrane region" description="Helical" evidence="1">
    <location>
        <begin position="44"/>
        <end position="66"/>
    </location>
</feature>